<name>A0A0A8Y894_ARUDO</name>
<organism evidence="1">
    <name type="scientific">Arundo donax</name>
    <name type="common">Giant reed</name>
    <name type="synonym">Donax arundinaceus</name>
    <dbReference type="NCBI Taxonomy" id="35708"/>
    <lineage>
        <taxon>Eukaryota</taxon>
        <taxon>Viridiplantae</taxon>
        <taxon>Streptophyta</taxon>
        <taxon>Embryophyta</taxon>
        <taxon>Tracheophyta</taxon>
        <taxon>Spermatophyta</taxon>
        <taxon>Magnoliopsida</taxon>
        <taxon>Liliopsida</taxon>
        <taxon>Poales</taxon>
        <taxon>Poaceae</taxon>
        <taxon>PACMAD clade</taxon>
        <taxon>Arundinoideae</taxon>
        <taxon>Arundineae</taxon>
        <taxon>Arundo</taxon>
    </lineage>
</organism>
<accession>A0A0A8Y894</accession>
<protein>
    <submittedName>
        <fullName evidence="1">Uncharacterized protein</fullName>
    </submittedName>
</protein>
<reference evidence="1" key="2">
    <citation type="journal article" date="2015" name="Data Brief">
        <title>Shoot transcriptome of the giant reed, Arundo donax.</title>
        <authorList>
            <person name="Barrero R.A."/>
            <person name="Guerrero F.D."/>
            <person name="Moolhuijzen P."/>
            <person name="Goolsby J.A."/>
            <person name="Tidwell J."/>
            <person name="Bellgard S.E."/>
            <person name="Bellgard M.I."/>
        </authorList>
    </citation>
    <scope>NUCLEOTIDE SEQUENCE</scope>
    <source>
        <tissue evidence="1">Shoot tissue taken approximately 20 cm above the soil surface</tissue>
    </source>
</reference>
<dbReference type="EMBL" id="GBRH01275479">
    <property type="protein sequence ID" value="JAD22416.1"/>
    <property type="molecule type" value="Transcribed_RNA"/>
</dbReference>
<evidence type="ECO:0000313" key="1">
    <source>
        <dbReference type="EMBL" id="JAD22416.1"/>
    </source>
</evidence>
<reference evidence="1" key="1">
    <citation type="submission" date="2014-09" db="EMBL/GenBank/DDBJ databases">
        <authorList>
            <person name="Magalhaes I.L.F."/>
            <person name="Oliveira U."/>
            <person name="Santos F.R."/>
            <person name="Vidigal T.H.D.A."/>
            <person name="Brescovit A.D."/>
            <person name="Santos A.J."/>
        </authorList>
    </citation>
    <scope>NUCLEOTIDE SEQUENCE</scope>
    <source>
        <tissue evidence="1">Shoot tissue taken approximately 20 cm above the soil surface</tissue>
    </source>
</reference>
<sequence>MRQRGRASGMCGIAAQGLAQCCVAR</sequence>
<dbReference type="AlphaFoldDB" id="A0A0A8Y894"/>
<proteinExistence type="predicted"/>